<proteinExistence type="predicted"/>
<keyword evidence="5" id="KW-1185">Reference proteome</keyword>
<protein>
    <recommendedName>
        <fullName evidence="3">Heparan-alpha-glucosaminide N-acetyltransferase catalytic domain-containing protein</fullName>
    </recommendedName>
</protein>
<feature type="compositionally biased region" description="Low complexity" evidence="1">
    <location>
        <begin position="1"/>
        <end position="12"/>
    </location>
</feature>
<feature type="transmembrane region" description="Helical" evidence="2">
    <location>
        <begin position="412"/>
        <end position="431"/>
    </location>
</feature>
<keyword evidence="2" id="KW-0472">Membrane</keyword>
<feature type="domain" description="Heparan-alpha-glucosaminide N-acetyltransferase catalytic" evidence="3">
    <location>
        <begin position="40"/>
        <end position="221"/>
    </location>
</feature>
<dbReference type="EMBL" id="FQZG01000085">
    <property type="protein sequence ID" value="SHJ81468.1"/>
    <property type="molecule type" value="Genomic_DNA"/>
</dbReference>
<evidence type="ECO:0000313" key="4">
    <source>
        <dbReference type="EMBL" id="SHJ81468.1"/>
    </source>
</evidence>
<dbReference type="InterPro" id="IPR012429">
    <property type="entry name" value="HGSNAT_cat"/>
</dbReference>
<evidence type="ECO:0000259" key="3">
    <source>
        <dbReference type="Pfam" id="PF07786"/>
    </source>
</evidence>
<dbReference type="Pfam" id="PF07786">
    <property type="entry name" value="HGSNAT_cat"/>
    <property type="match status" value="1"/>
</dbReference>
<name>A0A1M6MDB4_9ACTN</name>
<dbReference type="STRING" id="1123357.SAMN02745244_03327"/>
<dbReference type="RefSeq" id="WP_217652281.1">
    <property type="nucleotide sequence ID" value="NZ_FQZG01000085.1"/>
</dbReference>
<keyword evidence="2" id="KW-1133">Transmembrane helix</keyword>
<dbReference type="AlphaFoldDB" id="A0A1M6MDB4"/>
<evidence type="ECO:0000256" key="2">
    <source>
        <dbReference type="SAM" id="Phobius"/>
    </source>
</evidence>
<feature type="transmembrane region" description="Helical" evidence="2">
    <location>
        <begin position="138"/>
        <end position="155"/>
    </location>
</feature>
<gene>
    <name evidence="4" type="ORF">SAMN02745244_03327</name>
</gene>
<feature type="compositionally biased region" description="Pro residues" evidence="1">
    <location>
        <begin position="13"/>
        <end position="23"/>
    </location>
</feature>
<accession>A0A1M6MDB4</accession>
<feature type="transmembrane region" description="Helical" evidence="2">
    <location>
        <begin position="225"/>
        <end position="252"/>
    </location>
</feature>
<feature type="transmembrane region" description="Helical" evidence="2">
    <location>
        <begin position="73"/>
        <end position="96"/>
    </location>
</feature>
<feature type="transmembrane region" description="Helical" evidence="2">
    <location>
        <begin position="351"/>
        <end position="369"/>
    </location>
</feature>
<evidence type="ECO:0000313" key="5">
    <source>
        <dbReference type="Proteomes" id="UP000184512"/>
    </source>
</evidence>
<feature type="transmembrane region" description="Helical" evidence="2">
    <location>
        <begin position="191"/>
        <end position="213"/>
    </location>
</feature>
<evidence type="ECO:0000256" key="1">
    <source>
        <dbReference type="SAM" id="MobiDB-lite"/>
    </source>
</evidence>
<organism evidence="4 5">
    <name type="scientific">Tessaracoccus bendigoensis DSM 12906</name>
    <dbReference type="NCBI Taxonomy" id="1123357"/>
    <lineage>
        <taxon>Bacteria</taxon>
        <taxon>Bacillati</taxon>
        <taxon>Actinomycetota</taxon>
        <taxon>Actinomycetes</taxon>
        <taxon>Propionibacteriales</taxon>
        <taxon>Propionibacteriaceae</taxon>
        <taxon>Tessaracoccus</taxon>
    </lineage>
</organism>
<feature type="region of interest" description="Disordered" evidence="1">
    <location>
        <begin position="1"/>
        <end position="30"/>
    </location>
</feature>
<feature type="transmembrane region" description="Helical" evidence="2">
    <location>
        <begin position="116"/>
        <end position="132"/>
    </location>
</feature>
<feature type="transmembrane region" description="Helical" evidence="2">
    <location>
        <begin position="376"/>
        <end position="400"/>
    </location>
</feature>
<feature type="transmembrane region" description="Helical" evidence="2">
    <location>
        <begin position="162"/>
        <end position="185"/>
    </location>
</feature>
<keyword evidence="2" id="KW-0812">Transmembrane</keyword>
<dbReference type="Proteomes" id="UP000184512">
    <property type="component" value="Unassembled WGS sequence"/>
</dbReference>
<reference evidence="4 5" key="1">
    <citation type="submission" date="2016-11" db="EMBL/GenBank/DDBJ databases">
        <authorList>
            <person name="Jaros S."/>
            <person name="Januszkiewicz K."/>
            <person name="Wedrychowicz H."/>
        </authorList>
    </citation>
    <scope>NUCLEOTIDE SEQUENCE [LARGE SCALE GENOMIC DNA]</scope>
    <source>
        <strain evidence="4 5">DSM 12906</strain>
    </source>
</reference>
<sequence>MLQTDPDLGPGPVDLPGPAPSPVQRPGLRDRLASFGRPPRIMGLDVARGLAVLGMVGAHMGDVPMLAWSDPSTWGGIIHGRSAILFAVLAGISVAIVTGRQQVTTVEQLPAHRLRLLGRGASIFLIGIALELLNTNLAVILCTYGLLFIAAIPFLRWRARKLFLAAAALAVAGPVLTGLLGHFLLAPFSPGVSLVLFGTYPLPVWLALMLAGMGLGRLDLTATRVAVVMLLAGVALAVPAYTVGAVVCATLGDGYGYGETGSITSAEDLTTRPGEDVDLSGLTCDDFGDGYISCYPTDGGGLADDDLTDSGVPVPDNVPYEERLQQQGESVSDLAARILSSGEHSGGVLEIFGSGGFAMVVIGVCLLLARPLRWLLFPIACVGTMPLTAYTAHVIMYLIIAGGPQGLFPVGNAMYAWVSLGLVVAAVAWALTVGRGPLERLVAAAATAMSRGA</sequence>